<evidence type="ECO:0000313" key="1">
    <source>
        <dbReference type="EMBL" id="MBO2462393.1"/>
    </source>
</evidence>
<evidence type="ECO:0000313" key="2">
    <source>
        <dbReference type="Proteomes" id="UP000680206"/>
    </source>
</evidence>
<organism evidence="1 2">
    <name type="scientific">Actinomadura violacea</name>
    <dbReference type="NCBI Taxonomy" id="2819934"/>
    <lineage>
        <taxon>Bacteria</taxon>
        <taxon>Bacillati</taxon>
        <taxon>Actinomycetota</taxon>
        <taxon>Actinomycetes</taxon>
        <taxon>Streptosporangiales</taxon>
        <taxon>Thermomonosporaceae</taxon>
        <taxon>Actinomadura</taxon>
    </lineage>
</organism>
<accession>A0ABS3S108</accession>
<keyword evidence="2" id="KW-1185">Reference proteome</keyword>
<gene>
    <name evidence="1" type="ORF">J4709_32960</name>
</gene>
<dbReference type="Proteomes" id="UP000680206">
    <property type="component" value="Unassembled WGS sequence"/>
</dbReference>
<reference evidence="1 2" key="1">
    <citation type="submission" date="2021-03" db="EMBL/GenBank/DDBJ databases">
        <title>Actinomadura violae sp. nov., isolated from lichen in Thailand.</title>
        <authorList>
            <person name="Kanchanasin P."/>
            <person name="Saeng-In P."/>
            <person name="Phongsopitanun W."/>
            <person name="Yuki M."/>
            <person name="Kudo T."/>
            <person name="Ohkuma M."/>
            <person name="Tanasupawat S."/>
        </authorList>
    </citation>
    <scope>NUCLEOTIDE SEQUENCE [LARGE SCALE GENOMIC DNA]</scope>
    <source>
        <strain evidence="1 2">LCR2-06</strain>
    </source>
</reference>
<sequence length="74" mass="8334">MRQPYVVRKAGKRTGATRYTRMYYDATRTPRSAGTYNDEPEALTAAGQEQDKPASGVLGEMTLAQRRALTFEEF</sequence>
<comment type="caution">
    <text evidence="1">The sequence shown here is derived from an EMBL/GenBank/DDBJ whole genome shotgun (WGS) entry which is preliminary data.</text>
</comment>
<protein>
    <submittedName>
        <fullName evidence="1">Uncharacterized protein</fullName>
    </submittedName>
</protein>
<name>A0ABS3S108_9ACTN</name>
<proteinExistence type="predicted"/>
<dbReference type="EMBL" id="JAGEPF010000021">
    <property type="protein sequence ID" value="MBO2462393.1"/>
    <property type="molecule type" value="Genomic_DNA"/>
</dbReference>
<dbReference type="RefSeq" id="WP_208246590.1">
    <property type="nucleotide sequence ID" value="NZ_JAGEPF010000021.1"/>
</dbReference>